<dbReference type="AlphaFoldDB" id="A0A934X498"/>
<organism evidence="9 11">
    <name type="scientific">Candidatus Phosphoribacter hodrii</name>
    <dbReference type="NCBI Taxonomy" id="2953743"/>
    <lineage>
        <taxon>Bacteria</taxon>
        <taxon>Bacillati</taxon>
        <taxon>Actinomycetota</taxon>
        <taxon>Actinomycetes</taxon>
        <taxon>Micrococcales</taxon>
        <taxon>Dermatophilaceae</taxon>
        <taxon>Candidatus Phosphoribacter</taxon>
    </lineage>
</organism>
<proteinExistence type="inferred from homology"/>
<keyword evidence="5 8" id="KW-0812">Transmembrane</keyword>
<evidence type="ECO:0000256" key="3">
    <source>
        <dbReference type="ARBA" id="ARBA00022448"/>
    </source>
</evidence>
<evidence type="ECO:0000313" key="10">
    <source>
        <dbReference type="EMBL" id="MBL0002564.1"/>
    </source>
</evidence>
<evidence type="ECO:0000256" key="8">
    <source>
        <dbReference type="RuleBase" id="RU363041"/>
    </source>
</evidence>
<gene>
    <name evidence="9" type="ORF">IPF40_03785</name>
    <name evidence="10" type="ORF">IPP00_00700</name>
</gene>
<dbReference type="InterPro" id="IPR002781">
    <property type="entry name" value="TM_pro_TauE-like"/>
</dbReference>
<dbReference type="PANTHER" id="PTHR30269:SF0">
    <property type="entry name" value="MEMBRANE TRANSPORTER PROTEIN YFCA-RELATED"/>
    <property type="match status" value="1"/>
</dbReference>
<dbReference type="GO" id="GO:0005886">
    <property type="term" value="C:plasma membrane"/>
    <property type="evidence" value="ECO:0007669"/>
    <property type="project" value="UniProtKB-SubCell"/>
</dbReference>
<evidence type="ECO:0000256" key="7">
    <source>
        <dbReference type="ARBA" id="ARBA00023136"/>
    </source>
</evidence>
<evidence type="ECO:0000256" key="5">
    <source>
        <dbReference type="ARBA" id="ARBA00022692"/>
    </source>
</evidence>
<feature type="transmembrane region" description="Helical" evidence="8">
    <location>
        <begin position="154"/>
        <end position="174"/>
    </location>
</feature>
<evidence type="ECO:0000256" key="2">
    <source>
        <dbReference type="ARBA" id="ARBA00009142"/>
    </source>
</evidence>
<dbReference type="Proteomes" id="UP000718281">
    <property type="component" value="Unassembled WGS sequence"/>
</dbReference>
<feature type="transmembrane region" description="Helical" evidence="8">
    <location>
        <begin position="77"/>
        <end position="95"/>
    </location>
</feature>
<keyword evidence="4 8" id="KW-1003">Cell membrane</keyword>
<keyword evidence="6 8" id="KW-1133">Transmembrane helix</keyword>
<name>A0A934X498_9MICO</name>
<reference evidence="9 11" key="1">
    <citation type="submission" date="2020-10" db="EMBL/GenBank/DDBJ databases">
        <title>Connecting structure to function with the recovery of over 1000 high-quality activated sludge metagenome-assembled genomes encoding full-length rRNA genes using long-read sequencing.</title>
        <authorList>
            <person name="Singleton C.M."/>
            <person name="Petriglieri F."/>
            <person name="Kristensen J.M."/>
            <person name="Kirkegaard R.H."/>
            <person name="Michaelsen T.Y."/>
            <person name="Andersen M.H."/>
            <person name="Karst S.M."/>
            <person name="Dueholm M.S."/>
            <person name="Nielsen P.H."/>
            <person name="Albertsen M."/>
        </authorList>
    </citation>
    <scope>NUCLEOTIDE SEQUENCE [LARGE SCALE GENOMIC DNA]</scope>
    <source>
        <strain evidence="9">AalE_18-Q3-R2-46_BAT3C.188</strain>
        <strain evidence="10">Ribe_18-Q3-R11-54_MAXAC.001</strain>
    </source>
</reference>
<evidence type="ECO:0000256" key="4">
    <source>
        <dbReference type="ARBA" id="ARBA00022475"/>
    </source>
</evidence>
<dbReference type="Proteomes" id="UP000886632">
    <property type="component" value="Unassembled WGS sequence"/>
</dbReference>
<comment type="subcellular location">
    <subcellularLocation>
        <location evidence="1 8">Cell membrane</location>
        <topology evidence="1 8">Multi-pass membrane protein</topology>
    </subcellularLocation>
</comment>
<evidence type="ECO:0000313" key="11">
    <source>
        <dbReference type="Proteomes" id="UP000718281"/>
    </source>
</evidence>
<dbReference type="Pfam" id="PF01925">
    <property type="entry name" value="TauE"/>
    <property type="match status" value="1"/>
</dbReference>
<comment type="caution">
    <text evidence="9">The sequence shown here is derived from an EMBL/GenBank/DDBJ whole genome shotgun (WGS) entry which is preliminary data.</text>
</comment>
<dbReference type="InterPro" id="IPR052017">
    <property type="entry name" value="TSUP"/>
</dbReference>
<dbReference type="EMBL" id="JADIXZ010000003">
    <property type="protein sequence ID" value="MBK6300194.1"/>
    <property type="molecule type" value="Genomic_DNA"/>
</dbReference>
<dbReference type="PANTHER" id="PTHR30269">
    <property type="entry name" value="TRANSMEMBRANE PROTEIN YFCA"/>
    <property type="match status" value="1"/>
</dbReference>
<accession>A0A934X498</accession>
<sequence>MSLLDALLILLAGVGAGTINSIVGSGTLITFPTLLFLGYPPLMANVSNNIGLVAGGASASWGYRTELTGHGGTLRKLVPLSLLGAVVGATLLLTLPATAFKTIVPVLIVLALVLVIFGPRLQRAAATRHTDQAAGMPPWRTRALAGGVFVGGVYGGYFGAAQGVLLMGLFSALASEPIQRLTGFKNVLVTIVNTVAAIAFLLFAREHVSWPVVGLVAVGSFIGGLLGAVIGRRLPGVVLRSVIVVVGVLAIIKMVWFA</sequence>
<evidence type="ECO:0000256" key="1">
    <source>
        <dbReference type="ARBA" id="ARBA00004651"/>
    </source>
</evidence>
<feature type="transmembrane region" description="Helical" evidence="8">
    <location>
        <begin position="102"/>
        <end position="121"/>
    </location>
</feature>
<feature type="transmembrane region" description="Helical" evidence="8">
    <location>
        <begin position="210"/>
        <end position="230"/>
    </location>
</feature>
<keyword evidence="7 8" id="KW-0472">Membrane</keyword>
<protein>
    <recommendedName>
        <fullName evidence="8">Probable membrane transporter protein</fullName>
    </recommendedName>
</protein>
<evidence type="ECO:0000256" key="6">
    <source>
        <dbReference type="ARBA" id="ARBA00022989"/>
    </source>
</evidence>
<feature type="transmembrane region" description="Helical" evidence="8">
    <location>
        <begin position="186"/>
        <end position="204"/>
    </location>
</feature>
<feature type="transmembrane region" description="Helical" evidence="8">
    <location>
        <begin position="237"/>
        <end position="257"/>
    </location>
</feature>
<evidence type="ECO:0000313" key="9">
    <source>
        <dbReference type="EMBL" id="MBK6300194.1"/>
    </source>
</evidence>
<comment type="similarity">
    <text evidence="2 8">Belongs to the 4-toluene sulfonate uptake permease (TSUP) (TC 2.A.102) family.</text>
</comment>
<keyword evidence="3" id="KW-0813">Transport</keyword>
<dbReference type="EMBL" id="JADKGK010000004">
    <property type="protein sequence ID" value="MBL0002564.1"/>
    <property type="molecule type" value="Genomic_DNA"/>
</dbReference>